<evidence type="ECO:0000313" key="1">
    <source>
        <dbReference type="EMBL" id="KAF9445486.1"/>
    </source>
</evidence>
<name>A0A9P5XA03_9AGAR</name>
<evidence type="ECO:0000313" key="2">
    <source>
        <dbReference type="Proteomes" id="UP000807342"/>
    </source>
</evidence>
<gene>
    <name evidence="1" type="ORF">P691DRAFT_805563</name>
</gene>
<proteinExistence type="predicted"/>
<keyword evidence="2" id="KW-1185">Reference proteome</keyword>
<dbReference type="AlphaFoldDB" id="A0A9P5XA03"/>
<protein>
    <submittedName>
        <fullName evidence="1">Uncharacterized protein</fullName>
    </submittedName>
</protein>
<sequence length="72" mass="8224">MYQQACHGYDSTIRIDNSHQNHVQWFNTAKAHSNLIAPEDKRQWHGGAHVISKNRILLYSTLANLAVNSSQH</sequence>
<comment type="caution">
    <text evidence="1">The sequence shown here is derived from an EMBL/GenBank/DDBJ whole genome shotgun (WGS) entry which is preliminary data.</text>
</comment>
<organism evidence="1 2">
    <name type="scientific">Macrolepiota fuliginosa MF-IS2</name>
    <dbReference type="NCBI Taxonomy" id="1400762"/>
    <lineage>
        <taxon>Eukaryota</taxon>
        <taxon>Fungi</taxon>
        <taxon>Dikarya</taxon>
        <taxon>Basidiomycota</taxon>
        <taxon>Agaricomycotina</taxon>
        <taxon>Agaricomycetes</taxon>
        <taxon>Agaricomycetidae</taxon>
        <taxon>Agaricales</taxon>
        <taxon>Agaricineae</taxon>
        <taxon>Agaricaceae</taxon>
        <taxon>Macrolepiota</taxon>
    </lineage>
</organism>
<reference evidence="1" key="1">
    <citation type="submission" date="2020-11" db="EMBL/GenBank/DDBJ databases">
        <authorList>
            <consortium name="DOE Joint Genome Institute"/>
            <person name="Ahrendt S."/>
            <person name="Riley R."/>
            <person name="Andreopoulos W."/>
            <person name="Labutti K."/>
            <person name="Pangilinan J."/>
            <person name="Ruiz-Duenas F.J."/>
            <person name="Barrasa J.M."/>
            <person name="Sanchez-Garcia M."/>
            <person name="Camarero S."/>
            <person name="Miyauchi S."/>
            <person name="Serrano A."/>
            <person name="Linde D."/>
            <person name="Babiker R."/>
            <person name="Drula E."/>
            <person name="Ayuso-Fernandez I."/>
            <person name="Pacheco R."/>
            <person name="Padilla G."/>
            <person name="Ferreira P."/>
            <person name="Barriuso J."/>
            <person name="Kellner H."/>
            <person name="Castanera R."/>
            <person name="Alfaro M."/>
            <person name="Ramirez L."/>
            <person name="Pisabarro A.G."/>
            <person name="Kuo A."/>
            <person name="Tritt A."/>
            <person name="Lipzen A."/>
            <person name="He G."/>
            <person name="Yan M."/>
            <person name="Ng V."/>
            <person name="Cullen D."/>
            <person name="Martin F."/>
            <person name="Rosso M.-N."/>
            <person name="Henrissat B."/>
            <person name="Hibbett D."/>
            <person name="Martinez A.T."/>
            <person name="Grigoriev I.V."/>
        </authorList>
    </citation>
    <scope>NUCLEOTIDE SEQUENCE</scope>
    <source>
        <strain evidence="1">MF-IS2</strain>
    </source>
</reference>
<dbReference type="Proteomes" id="UP000807342">
    <property type="component" value="Unassembled WGS sequence"/>
</dbReference>
<accession>A0A9P5XA03</accession>
<dbReference type="EMBL" id="MU151298">
    <property type="protein sequence ID" value="KAF9445486.1"/>
    <property type="molecule type" value="Genomic_DNA"/>
</dbReference>